<comment type="caution">
    <text evidence="1">The sequence shown here is derived from an EMBL/GenBank/DDBJ whole genome shotgun (WGS) entry which is preliminary data.</text>
</comment>
<dbReference type="AlphaFoldDB" id="A0A0C1FTM1"/>
<evidence type="ECO:0000313" key="2">
    <source>
        <dbReference type="Proteomes" id="UP000031246"/>
    </source>
</evidence>
<sequence>MNRTYLKLTLDLDFILIAITAPLKDYVLCHKINTRLNTQFEKIEDHEIFFNIDEPAWCFSKYYFFVEQGEVEYYLISNRSSDGFLIPEMNKVDFFIIIKEFIDKEDLDYLLNGLNKLPDIQVAAKIDPTRLKSKENLVI</sequence>
<evidence type="ECO:0000313" key="1">
    <source>
        <dbReference type="EMBL" id="KIA91254.1"/>
    </source>
</evidence>
<dbReference type="InterPro" id="IPR047690">
    <property type="entry name" value="IPExxxVDY_fam"/>
</dbReference>
<dbReference type="OrthoDB" id="676614at2"/>
<gene>
    <name evidence="1" type="ORF">OC25_22575</name>
</gene>
<evidence type="ECO:0008006" key="3">
    <source>
        <dbReference type="Google" id="ProtNLM"/>
    </source>
</evidence>
<name>A0A0C1FTM1_9SPHI</name>
<dbReference type="Proteomes" id="UP000031246">
    <property type="component" value="Unassembled WGS sequence"/>
</dbReference>
<reference evidence="1 2" key="1">
    <citation type="submission" date="2014-10" db="EMBL/GenBank/DDBJ databases">
        <title>Pedobacter Kyungheensis.</title>
        <authorList>
            <person name="Anderson B.M."/>
            <person name="Newman J.D."/>
        </authorList>
    </citation>
    <scope>NUCLEOTIDE SEQUENCE [LARGE SCALE GENOMIC DNA]</scope>
    <source>
        <strain evidence="1 2">KACC 16221</strain>
    </source>
</reference>
<dbReference type="NCBIfam" id="NF033205">
    <property type="entry name" value="IPExxxVDY"/>
    <property type="match status" value="1"/>
</dbReference>
<dbReference type="RefSeq" id="WP_039481057.1">
    <property type="nucleotide sequence ID" value="NZ_JSYN01000032.1"/>
</dbReference>
<dbReference type="EMBL" id="JSYN01000032">
    <property type="protein sequence ID" value="KIA91254.1"/>
    <property type="molecule type" value="Genomic_DNA"/>
</dbReference>
<organism evidence="1 2">
    <name type="scientific">Pedobacter kyungheensis</name>
    <dbReference type="NCBI Taxonomy" id="1069985"/>
    <lineage>
        <taxon>Bacteria</taxon>
        <taxon>Pseudomonadati</taxon>
        <taxon>Bacteroidota</taxon>
        <taxon>Sphingobacteriia</taxon>
        <taxon>Sphingobacteriales</taxon>
        <taxon>Sphingobacteriaceae</taxon>
        <taxon>Pedobacter</taxon>
    </lineage>
</organism>
<protein>
    <recommendedName>
        <fullName evidence="3">IPExxxVDY family protein</fullName>
    </recommendedName>
</protein>
<accession>A0A0C1FTM1</accession>
<keyword evidence="2" id="KW-1185">Reference proteome</keyword>
<proteinExistence type="predicted"/>